<dbReference type="InterPro" id="IPR036412">
    <property type="entry name" value="HAD-like_sf"/>
</dbReference>
<reference evidence="2 3" key="1">
    <citation type="journal article" date="2019" name="Int. J. Syst. Evol. Microbiol.">
        <title>The Global Catalogue of Microorganisms (GCM) 10K type strain sequencing project: providing services to taxonomists for standard genome sequencing and annotation.</title>
        <authorList>
            <consortium name="The Broad Institute Genomics Platform"/>
            <consortium name="The Broad Institute Genome Sequencing Center for Infectious Disease"/>
            <person name="Wu L."/>
            <person name="Ma J."/>
        </authorList>
    </citation>
    <scope>NUCLEOTIDE SEQUENCE [LARGE SCALE GENOMIC DNA]</scope>
    <source>
        <strain evidence="2 3">JCM 17504</strain>
    </source>
</reference>
<comment type="caution">
    <text evidence="2">The sequence shown here is derived from an EMBL/GenBank/DDBJ whole genome shotgun (WGS) entry which is preliminary data.</text>
</comment>
<dbReference type="NCBIfam" id="TIGR01549">
    <property type="entry name" value="HAD-SF-IA-v1"/>
    <property type="match status" value="1"/>
</dbReference>
<dbReference type="SFLD" id="SFLDG01129">
    <property type="entry name" value="C1.5:_HAD__Beta-PGM__Phosphata"/>
    <property type="match status" value="1"/>
</dbReference>
<dbReference type="Gene3D" id="3.40.50.1000">
    <property type="entry name" value="HAD superfamily/HAD-like"/>
    <property type="match status" value="1"/>
</dbReference>
<dbReference type="GO" id="GO:0008967">
    <property type="term" value="F:phosphoglycolate phosphatase activity"/>
    <property type="evidence" value="ECO:0007669"/>
    <property type="project" value="TreeGrafter"/>
</dbReference>
<dbReference type="AlphaFoldDB" id="A0AAV3UDG1"/>
<gene>
    <name evidence="2" type="ORF">GCM10025751_10280</name>
</gene>
<evidence type="ECO:0000256" key="1">
    <source>
        <dbReference type="ARBA" id="ARBA00007958"/>
    </source>
</evidence>
<dbReference type="GO" id="GO:0006281">
    <property type="term" value="P:DNA repair"/>
    <property type="evidence" value="ECO:0007669"/>
    <property type="project" value="TreeGrafter"/>
</dbReference>
<dbReference type="SUPFAM" id="SSF56784">
    <property type="entry name" value="HAD-like"/>
    <property type="match status" value="1"/>
</dbReference>
<dbReference type="EMBL" id="BAABKX010000001">
    <property type="protein sequence ID" value="GAA5044283.1"/>
    <property type="molecule type" value="Genomic_DNA"/>
</dbReference>
<dbReference type="InterPro" id="IPR023214">
    <property type="entry name" value="HAD_sf"/>
</dbReference>
<evidence type="ECO:0000313" key="3">
    <source>
        <dbReference type="Proteomes" id="UP001501729"/>
    </source>
</evidence>
<dbReference type="InterPro" id="IPR041492">
    <property type="entry name" value="HAD_2"/>
</dbReference>
<proteinExistence type="inferred from homology"/>
<dbReference type="PANTHER" id="PTHR43434">
    <property type="entry name" value="PHOSPHOGLYCOLATE PHOSPHATASE"/>
    <property type="match status" value="1"/>
</dbReference>
<dbReference type="RefSeq" id="WP_227775813.1">
    <property type="nucleotide sequence ID" value="NZ_BAABKX010000001.1"/>
</dbReference>
<dbReference type="PANTHER" id="PTHR43434:SF1">
    <property type="entry name" value="PHOSPHOGLYCOLATE PHOSPHATASE"/>
    <property type="match status" value="1"/>
</dbReference>
<sequence length="171" mass="18726">MTDDVSAVVYDLDGTLVQLIVNWKAVAQDVTVELERHGVDASDADLWRMLDLADEANVRDEIEAIISQHERDGARRSIRLPHADELLSREIPVGVCSLNCESACHVGLETHGLARHVDAVVGRDSVPTRKPHPEPLKATLRALGVDGAVFIGDSRRDELTAERAGVAFEYV</sequence>
<protein>
    <submittedName>
        <fullName evidence="2">HAD hydrolase-like protein</fullName>
    </submittedName>
</protein>
<dbReference type="InterPro" id="IPR050155">
    <property type="entry name" value="HAD-like_hydrolase_sf"/>
</dbReference>
<evidence type="ECO:0000313" key="2">
    <source>
        <dbReference type="EMBL" id="GAA5044283.1"/>
    </source>
</evidence>
<dbReference type="Gene3D" id="1.10.150.240">
    <property type="entry name" value="Putative phosphatase, domain 2"/>
    <property type="match status" value="1"/>
</dbReference>
<dbReference type="InterPro" id="IPR006439">
    <property type="entry name" value="HAD-SF_hydro_IA"/>
</dbReference>
<dbReference type="GeneID" id="68611588"/>
<dbReference type="SFLD" id="SFLDS00003">
    <property type="entry name" value="Haloacid_Dehalogenase"/>
    <property type="match status" value="1"/>
</dbReference>
<dbReference type="Pfam" id="PF13419">
    <property type="entry name" value="HAD_2"/>
    <property type="match status" value="1"/>
</dbReference>
<dbReference type="InterPro" id="IPR023198">
    <property type="entry name" value="PGP-like_dom2"/>
</dbReference>
<name>A0AAV3UDG1_9EURY</name>
<organism evidence="2 3">
    <name type="scientific">Haladaptatus pallidirubidus</name>
    <dbReference type="NCBI Taxonomy" id="1008152"/>
    <lineage>
        <taxon>Archaea</taxon>
        <taxon>Methanobacteriati</taxon>
        <taxon>Methanobacteriota</taxon>
        <taxon>Stenosarchaea group</taxon>
        <taxon>Halobacteria</taxon>
        <taxon>Halobacteriales</taxon>
        <taxon>Haladaptataceae</taxon>
        <taxon>Haladaptatus</taxon>
    </lineage>
</organism>
<comment type="similarity">
    <text evidence="1">Belongs to the HAD-like hydrolase superfamily.</text>
</comment>
<keyword evidence="3" id="KW-1185">Reference proteome</keyword>
<accession>A0AAV3UDG1</accession>
<dbReference type="Proteomes" id="UP001501729">
    <property type="component" value="Unassembled WGS sequence"/>
</dbReference>